<evidence type="ECO:0000313" key="3">
    <source>
        <dbReference type="Proteomes" id="UP000001996"/>
    </source>
</evidence>
<organism evidence="2 3">
    <name type="scientific">Lodderomyces elongisporus (strain ATCC 11503 / CBS 2605 / JCM 1781 / NBRC 1676 / NRRL YB-4239)</name>
    <name type="common">Yeast</name>
    <name type="synonym">Saccharomyces elongisporus</name>
    <dbReference type="NCBI Taxonomy" id="379508"/>
    <lineage>
        <taxon>Eukaryota</taxon>
        <taxon>Fungi</taxon>
        <taxon>Dikarya</taxon>
        <taxon>Ascomycota</taxon>
        <taxon>Saccharomycotina</taxon>
        <taxon>Pichiomycetes</taxon>
        <taxon>Debaryomycetaceae</taxon>
        <taxon>Candida/Lodderomyces clade</taxon>
        <taxon>Lodderomyces</taxon>
    </lineage>
</organism>
<dbReference type="InParanoid" id="A5DY55"/>
<evidence type="ECO:0000313" key="2">
    <source>
        <dbReference type="EMBL" id="EDK44112.1"/>
    </source>
</evidence>
<dbReference type="HOGENOM" id="CLU_1731810_0_0_1"/>
<proteinExistence type="predicted"/>
<accession>A5DY55</accession>
<dbReference type="AlphaFoldDB" id="A5DY55"/>
<keyword evidence="1" id="KW-0812">Transmembrane</keyword>
<protein>
    <submittedName>
        <fullName evidence="2">Uncharacterized protein</fullName>
    </submittedName>
</protein>
<feature type="transmembrane region" description="Helical" evidence="1">
    <location>
        <begin position="71"/>
        <end position="93"/>
    </location>
</feature>
<dbReference type="EMBL" id="CH981525">
    <property type="protein sequence ID" value="EDK44112.1"/>
    <property type="molecule type" value="Genomic_DNA"/>
</dbReference>
<evidence type="ECO:0000256" key="1">
    <source>
        <dbReference type="SAM" id="Phobius"/>
    </source>
</evidence>
<keyword evidence="1" id="KW-0472">Membrane</keyword>
<dbReference type="Proteomes" id="UP000001996">
    <property type="component" value="Unassembled WGS sequence"/>
</dbReference>
<feature type="transmembrane region" description="Helical" evidence="1">
    <location>
        <begin position="105"/>
        <end position="128"/>
    </location>
</feature>
<name>A5DY55_LODEL</name>
<dbReference type="VEuPathDB" id="FungiDB:LELG_02292"/>
<keyword evidence="1" id="KW-1133">Transmembrane helix</keyword>
<reference evidence="2 3" key="1">
    <citation type="journal article" date="2009" name="Nature">
        <title>Evolution of pathogenicity and sexual reproduction in eight Candida genomes.</title>
        <authorList>
            <person name="Butler G."/>
            <person name="Rasmussen M.D."/>
            <person name="Lin M.F."/>
            <person name="Santos M.A."/>
            <person name="Sakthikumar S."/>
            <person name="Munro C.A."/>
            <person name="Rheinbay E."/>
            <person name="Grabherr M."/>
            <person name="Forche A."/>
            <person name="Reedy J.L."/>
            <person name="Agrafioti I."/>
            <person name="Arnaud M.B."/>
            <person name="Bates S."/>
            <person name="Brown A.J."/>
            <person name="Brunke S."/>
            <person name="Costanzo M.C."/>
            <person name="Fitzpatrick D.A."/>
            <person name="de Groot P.W."/>
            <person name="Harris D."/>
            <person name="Hoyer L.L."/>
            <person name="Hube B."/>
            <person name="Klis F.M."/>
            <person name="Kodira C."/>
            <person name="Lennard N."/>
            <person name="Logue M.E."/>
            <person name="Martin R."/>
            <person name="Neiman A.M."/>
            <person name="Nikolaou E."/>
            <person name="Quail M.A."/>
            <person name="Quinn J."/>
            <person name="Santos M.C."/>
            <person name="Schmitzberger F.F."/>
            <person name="Sherlock G."/>
            <person name="Shah P."/>
            <person name="Silverstein K.A."/>
            <person name="Skrzypek M.S."/>
            <person name="Soll D."/>
            <person name="Staggs R."/>
            <person name="Stansfield I."/>
            <person name="Stumpf M.P."/>
            <person name="Sudbery P.E."/>
            <person name="Srikantha T."/>
            <person name="Zeng Q."/>
            <person name="Berman J."/>
            <person name="Berriman M."/>
            <person name="Heitman J."/>
            <person name="Gow N.A."/>
            <person name="Lorenz M.C."/>
            <person name="Birren B.W."/>
            <person name="Kellis M."/>
            <person name="Cuomo C.A."/>
        </authorList>
    </citation>
    <scope>NUCLEOTIDE SEQUENCE [LARGE SCALE GENOMIC DNA]</scope>
    <source>
        <strain evidence="3">ATCC 11503 / BCRC 21390 / CBS 2605 / JCM 1781 / NBRC 1676 / NRRL YB-4239</strain>
    </source>
</reference>
<gene>
    <name evidence="2" type="ORF">LELG_02292</name>
</gene>
<sequence>MNSFNGIFTLSLLVPKLSNTNISALPFDLPVWESKPCESAPFISSRLEAELTSISSMLSVISSISIVSKSFLFCLLFCSCSCSCSCSSFLLPFSFSFSFSIWPLLWSLAPSAIIFSPLSIDGTSLILIKSGKFRIIQQNQCRSKFIGSMIY</sequence>
<keyword evidence="3" id="KW-1185">Reference proteome</keyword>